<protein>
    <submittedName>
        <fullName evidence="1">Phage protein Gp37/Gp68</fullName>
    </submittedName>
</protein>
<dbReference type="EMBL" id="CP036275">
    <property type="protein sequence ID" value="QDU36232.1"/>
    <property type="molecule type" value="Genomic_DNA"/>
</dbReference>
<dbReference type="Pfam" id="PF07505">
    <property type="entry name" value="DUF5131"/>
    <property type="match status" value="1"/>
</dbReference>
<name>A0A517Z167_9PLAN</name>
<gene>
    <name evidence="1" type="ORF">Mal4_05160</name>
</gene>
<keyword evidence="2" id="KW-1185">Reference proteome</keyword>
<proteinExistence type="predicted"/>
<accession>A0A517Z167</accession>
<sequence length="308" mass="34589">MSASTKIQWCDSTCNPTMGCDGCELWTAKVKKCYAGTLHVRFGGASKGYAPSFEEVTRFPGRMEQATRWRDLSGTSRVKKPWLDGYPRLIFVSDMSDAMSDGVSFEFLQGEVIDCVASDGGRNHQWLWLTKRPNRMAEFSNWLALQGICWPSNLWAGTSVTSQRTTSRIEHLLRVGDENTIRFLSVEPQYEQVDLGKWLPHLNWVIQGGESGRGAARFELEWARLLIAQCREHGVPYFLKQLGASVTSDGMSLRFEDGHAGNWDEWPDDLRVRELPTLPKVGSGVAESLARKPTDTAFSAWETGCRNA</sequence>
<dbReference type="AlphaFoldDB" id="A0A517Z167"/>
<reference evidence="1 2" key="1">
    <citation type="submission" date="2019-02" db="EMBL/GenBank/DDBJ databases">
        <title>Deep-cultivation of Planctomycetes and their phenomic and genomic characterization uncovers novel biology.</title>
        <authorList>
            <person name="Wiegand S."/>
            <person name="Jogler M."/>
            <person name="Boedeker C."/>
            <person name="Pinto D."/>
            <person name="Vollmers J."/>
            <person name="Rivas-Marin E."/>
            <person name="Kohn T."/>
            <person name="Peeters S.H."/>
            <person name="Heuer A."/>
            <person name="Rast P."/>
            <person name="Oberbeckmann S."/>
            <person name="Bunk B."/>
            <person name="Jeske O."/>
            <person name="Meyerdierks A."/>
            <person name="Storesund J.E."/>
            <person name="Kallscheuer N."/>
            <person name="Luecker S."/>
            <person name="Lage O.M."/>
            <person name="Pohl T."/>
            <person name="Merkel B.J."/>
            <person name="Hornburger P."/>
            <person name="Mueller R.-W."/>
            <person name="Bruemmer F."/>
            <person name="Labrenz M."/>
            <person name="Spormann A.M."/>
            <person name="Op den Camp H."/>
            <person name="Overmann J."/>
            <person name="Amann R."/>
            <person name="Jetten M.S.M."/>
            <person name="Mascher T."/>
            <person name="Medema M.H."/>
            <person name="Devos D.P."/>
            <person name="Kaster A.-K."/>
            <person name="Ovreas L."/>
            <person name="Rohde M."/>
            <person name="Galperin M.Y."/>
            <person name="Jogler C."/>
        </authorList>
    </citation>
    <scope>NUCLEOTIDE SEQUENCE [LARGE SCALE GENOMIC DNA]</scope>
    <source>
        <strain evidence="1 2">Mal4</strain>
    </source>
</reference>
<organism evidence="1 2">
    <name type="scientific">Maioricimonas rarisocia</name>
    <dbReference type="NCBI Taxonomy" id="2528026"/>
    <lineage>
        <taxon>Bacteria</taxon>
        <taxon>Pseudomonadati</taxon>
        <taxon>Planctomycetota</taxon>
        <taxon>Planctomycetia</taxon>
        <taxon>Planctomycetales</taxon>
        <taxon>Planctomycetaceae</taxon>
        <taxon>Maioricimonas</taxon>
    </lineage>
</organism>
<evidence type="ECO:0000313" key="1">
    <source>
        <dbReference type="EMBL" id="QDU36232.1"/>
    </source>
</evidence>
<dbReference type="Proteomes" id="UP000320496">
    <property type="component" value="Chromosome"/>
</dbReference>
<dbReference type="InterPro" id="IPR011101">
    <property type="entry name" value="DUF5131"/>
</dbReference>
<evidence type="ECO:0000313" key="2">
    <source>
        <dbReference type="Proteomes" id="UP000320496"/>
    </source>
</evidence>
<dbReference type="KEGG" id="mri:Mal4_05160"/>
<dbReference type="RefSeq" id="WP_145366917.1">
    <property type="nucleotide sequence ID" value="NZ_CP036275.1"/>
</dbReference>
<dbReference type="OrthoDB" id="9787478at2"/>